<keyword evidence="4" id="KW-1185">Reference proteome</keyword>
<feature type="transmembrane region" description="Helical" evidence="2">
    <location>
        <begin position="504"/>
        <end position="526"/>
    </location>
</feature>
<comment type="caution">
    <text evidence="3">The sequence shown here is derived from an EMBL/GenBank/DDBJ whole genome shotgun (WGS) entry which is preliminary data.</text>
</comment>
<feature type="transmembrane region" description="Helical" evidence="2">
    <location>
        <begin position="83"/>
        <end position="102"/>
    </location>
</feature>
<organism evidence="3 4">
    <name type="scientific">Theileria equi strain WA</name>
    <dbReference type="NCBI Taxonomy" id="1537102"/>
    <lineage>
        <taxon>Eukaryota</taxon>
        <taxon>Sar</taxon>
        <taxon>Alveolata</taxon>
        <taxon>Apicomplexa</taxon>
        <taxon>Aconoidasida</taxon>
        <taxon>Piroplasmida</taxon>
        <taxon>Theileriidae</taxon>
        <taxon>Theileria</taxon>
    </lineage>
</organism>
<protein>
    <submittedName>
        <fullName evidence="3">Uncharacterized protein</fullName>
    </submittedName>
</protein>
<accession>L1LDG7</accession>
<dbReference type="VEuPathDB" id="PiroplasmaDB:BEWA_054470"/>
<feature type="transmembrane region" description="Helical" evidence="2">
    <location>
        <begin position="632"/>
        <end position="648"/>
    </location>
</feature>
<name>L1LDG7_THEEQ</name>
<dbReference type="InterPro" id="IPR032776">
    <property type="entry name" value="CECR6/TMEM121"/>
</dbReference>
<sequence length="716" mass="82393">MSHYLDPSSGEALDQRLEVISWLTLSYFLNLFFLLFQSVGLIHYMYITQKWFAYISFLDLLCLIHWIASTMPKMVGYKGSTCWVLYSRILTLKSFLIYFWILPSQVIAEGVFIHSPGGATLEIMLLLLLTPTMYIILAFSAGTHLYGMSAISTERLIHTDMIIHVVFDLLDIIDVFHKFSIDYTTVGNSYVFYRVFCGIFLAAPIFLHGYSFPSMSGSSRINTNPVLPFGVNTENDIYFCRKYAAIVGICFVDMPFLFIRVYAWQSSIHYTAFAPFMLKNFCFFFLQATRIRHSSIGIKSQELFQKHDQRKEEEQELRPPPFRGSLPRISKDLFQGVQTSDRLNGLPENFLVDNIKFRHLLQKIMFMFNVGFKADLPHMLDSHLVFSFWHSVLLTLPHVIHTVTKCSILVVMYHLVGDEMKDISQIFGFEGIWNIGESESYDTLRIVIILIITSGVMAFLTWILLGPFLDALYLAFFLVVRLSSFTLALVTLSRFNKYAQVLVVMSRYVGNPIDYVFLILGISPFVSLLNHLYPFLCIALGKNVIYFINPSTYNKRSRRLHDTFMLINNTLALGASIEHDETCKVSLASLILLTNARNMTATFSSYSLLVGPNLIKSQRLHFGLLNSHKRKLIVRLILSTFCVYLVNVHTELPYTFATTVFIFDVLFTAFYIFYTMIQREIALDAIELQLISLDIMNGSKIEGIYKKYSKNEKYKI</sequence>
<dbReference type="KEGG" id="beq:BEWA_054470"/>
<keyword evidence="2" id="KW-0472">Membrane</keyword>
<feature type="transmembrane region" description="Helical" evidence="2">
    <location>
        <begin position="243"/>
        <end position="262"/>
    </location>
</feature>
<dbReference type="AlphaFoldDB" id="L1LDG7"/>
<dbReference type="OrthoDB" id="391274at2759"/>
<comment type="similarity">
    <text evidence="1">Belongs to the TMEM121 family.</text>
</comment>
<dbReference type="GeneID" id="15802998"/>
<feature type="transmembrane region" description="Helical" evidence="2">
    <location>
        <begin position="123"/>
        <end position="146"/>
    </location>
</feature>
<feature type="transmembrane region" description="Helical" evidence="2">
    <location>
        <begin position="51"/>
        <end position="68"/>
    </location>
</feature>
<evidence type="ECO:0000313" key="4">
    <source>
        <dbReference type="Proteomes" id="UP000031512"/>
    </source>
</evidence>
<feature type="transmembrane region" description="Helical" evidence="2">
    <location>
        <begin position="446"/>
        <end position="465"/>
    </location>
</feature>
<evidence type="ECO:0000256" key="1">
    <source>
        <dbReference type="ARBA" id="ARBA00007711"/>
    </source>
</evidence>
<evidence type="ECO:0000313" key="3">
    <source>
        <dbReference type="EMBL" id="EKX73391.1"/>
    </source>
</evidence>
<dbReference type="eggNOG" id="ENOG502SF5D">
    <property type="taxonomic scope" value="Eukaryota"/>
</dbReference>
<dbReference type="Proteomes" id="UP000031512">
    <property type="component" value="Unassembled WGS sequence"/>
</dbReference>
<evidence type="ECO:0000256" key="2">
    <source>
        <dbReference type="SAM" id="Phobius"/>
    </source>
</evidence>
<feature type="transmembrane region" description="Helical" evidence="2">
    <location>
        <begin position="471"/>
        <end position="492"/>
    </location>
</feature>
<feature type="transmembrane region" description="Helical" evidence="2">
    <location>
        <begin position="191"/>
        <end position="210"/>
    </location>
</feature>
<proteinExistence type="inferred from homology"/>
<dbReference type="Pfam" id="PF14997">
    <property type="entry name" value="CECR6_TMEM121"/>
    <property type="match status" value="1"/>
</dbReference>
<keyword evidence="2" id="KW-0812">Transmembrane</keyword>
<reference evidence="3 4" key="1">
    <citation type="journal article" date="2012" name="BMC Genomics">
        <title>Comparative genomic analysis and phylogenetic position of Theileria equi.</title>
        <authorList>
            <person name="Kappmeyer L.S."/>
            <person name="Thiagarajan M."/>
            <person name="Herndon D.R."/>
            <person name="Ramsay J.D."/>
            <person name="Caler E."/>
            <person name="Djikeng A."/>
            <person name="Gillespie J.J."/>
            <person name="Lau A.O."/>
            <person name="Roalson E.H."/>
            <person name="Silva J.C."/>
            <person name="Silva M.G."/>
            <person name="Suarez C.E."/>
            <person name="Ueti M.W."/>
            <person name="Nene V.M."/>
            <person name="Mealey R.H."/>
            <person name="Knowles D.P."/>
            <person name="Brayton K.A."/>
        </authorList>
    </citation>
    <scope>NUCLEOTIDE SEQUENCE [LARGE SCALE GENOMIC DNA]</scope>
    <source>
        <strain evidence="3 4">WA</strain>
    </source>
</reference>
<keyword evidence="2" id="KW-1133">Transmembrane helix</keyword>
<feature type="transmembrane region" description="Helical" evidence="2">
    <location>
        <begin position="20"/>
        <end position="44"/>
    </location>
</feature>
<dbReference type="EMBL" id="ACOU01000003">
    <property type="protein sequence ID" value="EKX73391.1"/>
    <property type="molecule type" value="Genomic_DNA"/>
</dbReference>
<gene>
    <name evidence="3" type="ORF">BEWA_054470</name>
</gene>
<dbReference type="RefSeq" id="XP_004832843.1">
    <property type="nucleotide sequence ID" value="XM_004832786.1"/>
</dbReference>
<feature type="transmembrane region" description="Helical" evidence="2">
    <location>
        <begin position="654"/>
        <end position="674"/>
    </location>
</feature>
<feature type="transmembrane region" description="Helical" evidence="2">
    <location>
        <begin position="532"/>
        <end position="549"/>
    </location>
</feature>
<feature type="transmembrane region" description="Helical" evidence="2">
    <location>
        <begin position="268"/>
        <end position="286"/>
    </location>
</feature>